<proteinExistence type="predicted"/>
<dbReference type="InterPro" id="IPR004244">
    <property type="entry name" value="Transposase_22"/>
</dbReference>
<feature type="domain" description="FP protein C-terminal" evidence="2">
    <location>
        <begin position="200"/>
        <end position="248"/>
    </location>
</feature>
<dbReference type="PANTHER" id="PTHR11505">
    <property type="entry name" value="L1 TRANSPOSABLE ELEMENT-RELATED"/>
    <property type="match status" value="1"/>
</dbReference>
<protein>
    <recommendedName>
        <fullName evidence="2">FP protein C-terminal domain-containing protein</fullName>
    </recommendedName>
</protein>
<dbReference type="EMBL" id="HBUF01599232">
    <property type="protein sequence ID" value="CAG6775657.1"/>
    <property type="molecule type" value="Transcribed_RNA"/>
</dbReference>
<evidence type="ECO:0000313" key="3">
    <source>
        <dbReference type="EMBL" id="CAG6640081.1"/>
    </source>
</evidence>
<organism evidence="3">
    <name type="scientific">Cacopsylla melanoneura</name>
    <dbReference type="NCBI Taxonomy" id="428564"/>
    <lineage>
        <taxon>Eukaryota</taxon>
        <taxon>Metazoa</taxon>
        <taxon>Ecdysozoa</taxon>
        <taxon>Arthropoda</taxon>
        <taxon>Hexapoda</taxon>
        <taxon>Insecta</taxon>
        <taxon>Pterygota</taxon>
        <taxon>Neoptera</taxon>
        <taxon>Paraneoptera</taxon>
        <taxon>Hemiptera</taxon>
        <taxon>Sternorrhyncha</taxon>
        <taxon>Psylloidea</taxon>
        <taxon>Psyllidae</taxon>
        <taxon>Psyllinae</taxon>
        <taxon>Cacopsylla</taxon>
    </lineage>
</organism>
<evidence type="ECO:0000259" key="2">
    <source>
        <dbReference type="Pfam" id="PF25298"/>
    </source>
</evidence>
<dbReference type="EMBL" id="HBUF01438733">
    <property type="protein sequence ID" value="CAG6742722.1"/>
    <property type="molecule type" value="Transcribed_RNA"/>
</dbReference>
<dbReference type="InterPro" id="IPR057251">
    <property type="entry name" value="FP_C"/>
</dbReference>
<dbReference type="Pfam" id="PF25298">
    <property type="entry name" value="Baculo_FP_2nd"/>
    <property type="match status" value="1"/>
</dbReference>
<reference evidence="3" key="1">
    <citation type="submission" date="2021-05" db="EMBL/GenBank/DDBJ databases">
        <authorList>
            <person name="Alioto T."/>
            <person name="Alioto T."/>
            <person name="Gomez Garrido J."/>
        </authorList>
    </citation>
    <scope>NUCLEOTIDE SEQUENCE</scope>
</reference>
<dbReference type="AlphaFoldDB" id="A0A8D8QXV8"/>
<dbReference type="EMBL" id="HBUF01273016">
    <property type="protein sequence ID" value="CAG6685712.1"/>
    <property type="molecule type" value="Transcribed_RNA"/>
</dbReference>
<dbReference type="EMBL" id="HBUF01110551">
    <property type="protein sequence ID" value="CAG6640081.1"/>
    <property type="molecule type" value="Transcribed_RNA"/>
</dbReference>
<dbReference type="Gene3D" id="3.30.70.1820">
    <property type="entry name" value="L1 transposable element, RRM domain"/>
    <property type="match status" value="1"/>
</dbReference>
<evidence type="ECO:0000256" key="1">
    <source>
        <dbReference type="SAM" id="Coils"/>
    </source>
</evidence>
<name>A0A8D8QXV8_9HEMI</name>
<keyword evidence="1" id="KW-0175">Coiled coil</keyword>
<accession>A0A8D8QXV8</accession>
<sequence>MAPSVKNPIKKGSQKKKEAIVFSDDDYESDETVDIDLDKMNTKEIVKKIYRKMGKYDEMLLTIQQLKLTVLENKNDIEMLKKKLGEKETENSKLKKRVDQQDNAIGDINQRQRLINIVVNGIEEKKGENVEEIVAQLGKDLDIPDAENQIQVAHRVPSATTPSPIVVRMLNSKTRDVWVKAARDKKLREKKIYINEHLSPRNYKLFKSVKEWAKENRHKYVWTKDCRIMMRKDDNSKVKFIKSMDDLSSDSGNRVNTRSSRF</sequence>
<feature type="coiled-coil region" evidence="1">
    <location>
        <begin position="63"/>
        <end position="104"/>
    </location>
</feature>